<protein>
    <submittedName>
        <fullName evidence="5">C-C motif chemokine 19-like</fullName>
    </submittedName>
</protein>
<keyword evidence="2" id="KW-0732">Signal</keyword>
<dbReference type="PANTHER" id="PTHR12015">
    <property type="entry name" value="SMALL INDUCIBLE CYTOKINE A"/>
    <property type="match status" value="1"/>
</dbReference>
<dbReference type="GO" id="GO:0005615">
    <property type="term" value="C:extracellular space"/>
    <property type="evidence" value="ECO:0007669"/>
    <property type="project" value="UniProtKB-KW"/>
</dbReference>
<evidence type="ECO:0000313" key="5">
    <source>
        <dbReference type="RefSeq" id="XP_054842164.1"/>
    </source>
</evidence>
<feature type="domain" description="Chemokine interleukin-8-like" evidence="3">
    <location>
        <begin position="30"/>
        <end position="95"/>
    </location>
</feature>
<dbReference type="GO" id="GO:0048020">
    <property type="term" value="F:CCR chemokine receptor binding"/>
    <property type="evidence" value="ECO:0007669"/>
    <property type="project" value="TreeGrafter"/>
</dbReference>
<dbReference type="RefSeq" id="XP_054842164.1">
    <property type="nucleotide sequence ID" value="XM_054986189.1"/>
</dbReference>
<dbReference type="SMART" id="SM00199">
    <property type="entry name" value="SCY"/>
    <property type="match status" value="1"/>
</dbReference>
<dbReference type="GO" id="GO:0061844">
    <property type="term" value="P:antimicrobial humoral immune response mediated by antimicrobial peptide"/>
    <property type="evidence" value="ECO:0007669"/>
    <property type="project" value="TreeGrafter"/>
</dbReference>
<dbReference type="InterPro" id="IPR001811">
    <property type="entry name" value="Chemokine_IL8-like_dom"/>
</dbReference>
<dbReference type="GO" id="GO:0006954">
    <property type="term" value="P:inflammatory response"/>
    <property type="evidence" value="ECO:0007669"/>
    <property type="project" value="TreeGrafter"/>
</dbReference>
<dbReference type="SUPFAM" id="SSF54117">
    <property type="entry name" value="Interleukin 8-like chemokines"/>
    <property type="match status" value="1"/>
</dbReference>
<keyword evidence="1" id="KW-0202">Cytokine</keyword>
<proteinExistence type="predicted"/>
<dbReference type="AlphaFoldDB" id="A0AA97L4N1"/>
<feature type="signal peptide" evidence="2">
    <location>
        <begin position="1"/>
        <end position="27"/>
    </location>
</feature>
<sequence>MARRPPRPLALLLLAALASALLAQGRANSTQDCCISVSPSSPIFPPNLQKRLVSYRIQGPEMGCHLEAIVFITQRGRQLCVSPDADWAPKLMKRIDKKNRKAATNGRGI</sequence>
<accession>A0AA97L4N1</accession>
<evidence type="ECO:0000259" key="3">
    <source>
        <dbReference type="SMART" id="SM00199"/>
    </source>
</evidence>
<dbReference type="GO" id="GO:0030335">
    <property type="term" value="P:positive regulation of cell migration"/>
    <property type="evidence" value="ECO:0007669"/>
    <property type="project" value="TreeGrafter"/>
</dbReference>
<gene>
    <name evidence="5" type="primary">LOC129334246</name>
</gene>
<dbReference type="KEGG" id="emc:129334246"/>
<dbReference type="GO" id="GO:0008009">
    <property type="term" value="F:chemokine activity"/>
    <property type="evidence" value="ECO:0007669"/>
    <property type="project" value="InterPro"/>
</dbReference>
<evidence type="ECO:0000256" key="1">
    <source>
        <dbReference type="ARBA" id="ARBA00022514"/>
    </source>
</evidence>
<name>A0AA97L4N1_EUBMA</name>
<dbReference type="Pfam" id="PF00048">
    <property type="entry name" value="IL8"/>
    <property type="match status" value="1"/>
</dbReference>
<dbReference type="GeneID" id="129334246"/>
<dbReference type="GO" id="GO:0070098">
    <property type="term" value="P:chemokine-mediated signaling pathway"/>
    <property type="evidence" value="ECO:0007669"/>
    <property type="project" value="TreeGrafter"/>
</dbReference>
<dbReference type="PANTHER" id="PTHR12015:SF80">
    <property type="entry name" value="C-C MOTIF CHEMOKINE 19"/>
    <property type="match status" value="1"/>
</dbReference>
<dbReference type="InterPro" id="IPR036048">
    <property type="entry name" value="Interleukin_8-like_sf"/>
</dbReference>
<dbReference type="InterPro" id="IPR039809">
    <property type="entry name" value="Chemokine_b/g/d"/>
</dbReference>
<dbReference type="GO" id="GO:0048245">
    <property type="term" value="P:eosinophil chemotaxis"/>
    <property type="evidence" value="ECO:0007669"/>
    <property type="project" value="TreeGrafter"/>
</dbReference>
<organism evidence="4 5">
    <name type="scientific">Eublepharis macularius</name>
    <name type="common">Leopard gecko</name>
    <name type="synonym">Cyrtodactylus macularius</name>
    <dbReference type="NCBI Taxonomy" id="481883"/>
    <lineage>
        <taxon>Eukaryota</taxon>
        <taxon>Metazoa</taxon>
        <taxon>Chordata</taxon>
        <taxon>Craniata</taxon>
        <taxon>Vertebrata</taxon>
        <taxon>Euteleostomi</taxon>
        <taxon>Lepidosauria</taxon>
        <taxon>Squamata</taxon>
        <taxon>Bifurcata</taxon>
        <taxon>Gekkota</taxon>
        <taxon>Eublepharidae</taxon>
        <taxon>Eublepharinae</taxon>
        <taxon>Eublepharis</taxon>
    </lineage>
</organism>
<evidence type="ECO:0000256" key="2">
    <source>
        <dbReference type="SAM" id="SignalP"/>
    </source>
</evidence>
<dbReference type="Gene3D" id="2.40.50.40">
    <property type="match status" value="1"/>
</dbReference>
<reference evidence="5" key="1">
    <citation type="submission" date="2025-08" db="UniProtKB">
        <authorList>
            <consortium name="RefSeq"/>
        </authorList>
    </citation>
    <scope>IDENTIFICATION</scope>
    <source>
        <tissue evidence="5">Blood</tissue>
    </source>
</reference>
<feature type="chain" id="PRO_5041743482" evidence="2">
    <location>
        <begin position="28"/>
        <end position="109"/>
    </location>
</feature>
<evidence type="ECO:0000313" key="4">
    <source>
        <dbReference type="Proteomes" id="UP001190640"/>
    </source>
</evidence>
<keyword evidence="4" id="KW-1185">Reference proteome</keyword>
<dbReference type="Proteomes" id="UP001190640">
    <property type="component" value="Chromosome 8"/>
</dbReference>